<dbReference type="AlphaFoldDB" id="A0A1D1UUD5"/>
<dbReference type="EMBL" id="BDGG01000001">
    <property type="protein sequence ID" value="GAU89788.1"/>
    <property type="molecule type" value="Genomic_DNA"/>
</dbReference>
<name>A0A1D1UUD5_RAMVA</name>
<gene>
    <name evidence="2" type="primary">RvY_02299-1</name>
    <name evidence="2" type="synonym">RvY_02299.1</name>
    <name evidence="2" type="ORF">RvY_02299</name>
</gene>
<organism evidence="2 3">
    <name type="scientific">Ramazzottius varieornatus</name>
    <name type="common">Water bear</name>
    <name type="synonym">Tardigrade</name>
    <dbReference type="NCBI Taxonomy" id="947166"/>
    <lineage>
        <taxon>Eukaryota</taxon>
        <taxon>Metazoa</taxon>
        <taxon>Ecdysozoa</taxon>
        <taxon>Tardigrada</taxon>
        <taxon>Eutardigrada</taxon>
        <taxon>Parachela</taxon>
        <taxon>Hypsibioidea</taxon>
        <taxon>Ramazzottiidae</taxon>
        <taxon>Ramazzottius</taxon>
    </lineage>
</organism>
<evidence type="ECO:0000256" key="1">
    <source>
        <dbReference type="SAM" id="MobiDB-lite"/>
    </source>
</evidence>
<feature type="compositionally biased region" description="Polar residues" evidence="1">
    <location>
        <begin position="27"/>
        <end position="44"/>
    </location>
</feature>
<comment type="caution">
    <text evidence="2">The sequence shown here is derived from an EMBL/GenBank/DDBJ whole genome shotgun (WGS) entry which is preliminary data.</text>
</comment>
<accession>A0A1D1UUD5</accession>
<protein>
    <submittedName>
        <fullName evidence="2">Uncharacterized protein</fullName>
    </submittedName>
</protein>
<reference evidence="2 3" key="1">
    <citation type="journal article" date="2016" name="Nat. Commun.">
        <title>Extremotolerant tardigrade genome and improved radiotolerance of human cultured cells by tardigrade-unique protein.</title>
        <authorList>
            <person name="Hashimoto T."/>
            <person name="Horikawa D.D."/>
            <person name="Saito Y."/>
            <person name="Kuwahara H."/>
            <person name="Kozuka-Hata H."/>
            <person name="Shin-I T."/>
            <person name="Minakuchi Y."/>
            <person name="Ohishi K."/>
            <person name="Motoyama A."/>
            <person name="Aizu T."/>
            <person name="Enomoto A."/>
            <person name="Kondo K."/>
            <person name="Tanaka S."/>
            <person name="Hara Y."/>
            <person name="Koshikawa S."/>
            <person name="Sagara H."/>
            <person name="Miura T."/>
            <person name="Yokobori S."/>
            <person name="Miyagawa K."/>
            <person name="Suzuki Y."/>
            <person name="Kubo T."/>
            <person name="Oyama M."/>
            <person name="Kohara Y."/>
            <person name="Fujiyama A."/>
            <person name="Arakawa K."/>
            <person name="Katayama T."/>
            <person name="Toyoda A."/>
            <person name="Kunieda T."/>
        </authorList>
    </citation>
    <scope>NUCLEOTIDE SEQUENCE [LARGE SCALE GENOMIC DNA]</scope>
    <source>
        <strain evidence="2 3">YOKOZUNA-1</strain>
    </source>
</reference>
<evidence type="ECO:0000313" key="2">
    <source>
        <dbReference type="EMBL" id="GAU89788.1"/>
    </source>
</evidence>
<dbReference type="Proteomes" id="UP000186922">
    <property type="component" value="Unassembled WGS sequence"/>
</dbReference>
<feature type="region of interest" description="Disordered" evidence="1">
    <location>
        <begin position="26"/>
        <end position="58"/>
    </location>
</feature>
<proteinExistence type="predicted"/>
<sequence>MAKESPSTKNFFKAIHDLDLLDLVDSKNPQQSRYQPSERPSNSLPCDDLKKKAKSGTEEQYGRITELLTRVVAAIDDSKKQKNAKTQAEAIKSKERDYAGKAVMAEGEKGRSGRRNKAVNNLDSVSDGKFIKLFKETAERKYAFKEAESKRVYDIEAKKLELREKEREIEVWYLNGI</sequence>
<evidence type="ECO:0000313" key="3">
    <source>
        <dbReference type="Proteomes" id="UP000186922"/>
    </source>
</evidence>
<feature type="compositionally biased region" description="Basic and acidic residues" evidence="1">
    <location>
        <begin position="47"/>
        <end position="58"/>
    </location>
</feature>
<keyword evidence="3" id="KW-1185">Reference proteome</keyword>